<keyword evidence="8" id="KW-1185">Reference proteome</keyword>
<dbReference type="PANTHER" id="PTHR43585:SF2">
    <property type="entry name" value="ATP-GRASP ENZYME FSQD"/>
    <property type="match status" value="1"/>
</dbReference>
<evidence type="ECO:0000256" key="5">
    <source>
        <dbReference type="SAM" id="MobiDB-lite"/>
    </source>
</evidence>
<feature type="compositionally biased region" description="Gly residues" evidence="5">
    <location>
        <begin position="1"/>
        <end position="10"/>
    </location>
</feature>
<protein>
    <recommendedName>
        <fullName evidence="6">ATP-grasp domain-containing protein</fullName>
    </recommendedName>
</protein>
<feature type="domain" description="ATP-grasp" evidence="6">
    <location>
        <begin position="159"/>
        <end position="374"/>
    </location>
</feature>
<dbReference type="Gene3D" id="3.30.470.20">
    <property type="entry name" value="ATP-grasp fold, B domain"/>
    <property type="match status" value="1"/>
</dbReference>
<accession>A0AAD2CLF9</accession>
<comment type="caution">
    <text evidence="7">The sequence shown here is derived from an EMBL/GenBank/DDBJ whole genome shotgun (WGS) entry which is preliminary data.</text>
</comment>
<dbReference type="GO" id="GO:0016874">
    <property type="term" value="F:ligase activity"/>
    <property type="evidence" value="ECO:0007669"/>
    <property type="project" value="UniProtKB-KW"/>
</dbReference>
<dbReference type="Pfam" id="PF13535">
    <property type="entry name" value="ATP-grasp_4"/>
    <property type="match status" value="1"/>
</dbReference>
<keyword evidence="1" id="KW-0436">Ligase</keyword>
<name>A0AAD2CLF9_9STRA</name>
<dbReference type="Proteomes" id="UP001295423">
    <property type="component" value="Unassembled WGS sequence"/>
</dbReference>
<feature type="region of interest" description="Disordered" evidence="5">
    <location>
        <begin position="1"/>
        <end position="22"/>
    </location>
</feature>
<gene>
    <name evidence="7" type="ORF">CYCCA115_LOCUS6045</name>
</gene>
<evidence type="ECO:0000313" key="7">
    <source>
        <dbReference type="EMBL" id="CAJ1938248.1"/>
    </source>
</evidence>
<dbReference type="EMBL" id="CAKOGP040000691">
    <property type="protein sequence ID" value="CAJ1938248.1"/>
    <property type="molecule type" value="Genomic_DNA"/>
</dbReference>
<dbReference type="InterPro" id="IPR011761">
    <property type="entry name" value="ATP-grasp"/>
</dbReference>
<dbReference type="PANTHER" id="PTHR43585">
    <property type="entry name" value="FUMIPYRROLE BIOSYNTHESIS PROTEIN C"/>
    <property type="match status" value="1"/>
</dbReference>
<dbReference type="PROSITE" id="PS50975">
    <property type="entry name" value="ATP_GRASP"/>
    <property type="match status" value="1"/>
</dbReference>
<evidence type="ECO:0000313" key="8">
    <source>
        <dbReference type="Proteomes" id="UP001295423"/>
    </source>
</evidence>
<dbReference type="SUPFAM" id="SSF56059">
    <property type="entry name" value="Glutathione synthetase ATP-binding domain-like"/>
    <property type="match status" value="1"/>
</dbReference>
<dbReference type="InterPro" id="IPR052032">
    <property type="entry name" value="ATP-dep_AA_Ligase"/>
</dbReference>
<evidence type="ECO:0000256" key="1">
    <source>
        <dbReference type="ARBA" id="ARBA00022598"/>
    </source>
</evidence>
<dbReference type="GO" id="GO:0046872">
    <property type="term" value="F:metal ion binding"/>
    <property type="evidence" value="ECO:0007669"/>
    <property type="project" value="InterPro"/>
</dbReference>
<dbReference type="GO" id="GO:0005524">
    <property type="term" value="F:ATP binding"/>
    <property type="evidence" value="ECO:0007669"/>
    <property type="project" value="UniProtKB-UniRule"/>
</dbReference>
<evidence type="ECO:0000256" key="3">
    <source>
        <dbReference type="ARBA" id="ARBA00022840"/>
    </source>
</evidence>
<sequence length="494" mass="55378">MRSCRGGYGDNGSNNSENRIGENEILSTPVTPFIDKPSPAATKEIALILMDSFAFYHGRFLAHRAKVLYGITIVPVFSNYMKGFFQMQQPPDMDHLMSMCMPSEEEKEAWLKPLEGFELLAVLCESDSGLADAERLESLLNTTFQNGFNEARRNKYMMIEKIREAGIPVVKQKLCCSVEEAQEAARELGIEEYKKGKSTPLEQLTSTFVVVKPVRGVGSEDVSLCQSIASVEKAFHQIYGGTVFGSPREKHQSALVQEFAEGQEFAIDVVSKNGEHKVAAVWKYDKRPANGASFVYFATELYNGPEVAEISDYLRRCLDALQISWGITHSEIIMTARGPRLVEVNCRQHNMDFLPLTMECIGYNVFDMLLTAYLGDKDPDIFPLGPAAERLDWELLPLNPSVRMCGAMIHLACFANGTLTHVNEDALKEIQNMDSVVDLEVYPAFLHVGNEIQPTTDIKTDAGWAQLIHPDPDQFQKDYDRIIELMPCIFEAKT</sequence>
<keyword evidence="3 4" id="KW-0067">ATP-binding</keyword>
<proteinExistence type="predicted"/>
<reference evidence="7" key="1">
    <citation type="submission" date="2023-08" db="EMBL/GenBank/DDBJ databases">
        <authorList>
            <person name="Audoor S."/>
            <person name="Bilcke G."/>
        </authorList>
    </citation>
    <scope>NUCLEOTIDE SEQUENCE</scope>
</reference>
<keyword evidence="2 4" id="KW-0547">Nucleotide-binding</keyword>
<evidence type="ECO:0000259" key="6">
    <source>
        <dbReference type="PROSITE" id="PS50975"/>
    </source>
</evidence>
<evidence type="ECO:0000256" key="4">
    <source>
        <dbReference type="PROSITE-ProRule" id="PRU00409"/>
    </source>
</evidence>
<dbReference type="AlphaFoldDB" id="A0AAD2CLF9"/>
<evidence type="ECO:0000256" key="2">
    <source>
        <dbReference type="ARBA" id="ARBA00022741"/>
    </source>
</evidence>
<organism evidence="7 8">
    <name type="scientific">Cylindrotheca closterium</name>
    <dbReference type="NCBI Taxonomy" id="2856"/>
    <lineage>
        <taxon>Eukaryota</taxon>
        <taxon>Sar</taxon>
        <taxon>Stramenopiles</taxon>
        <taxon>Ochrophyta</taxon>
        <taxon>Bacillariophyta</taxon>
        <taxon>Bacillariophyceae</taxon>
        <taxon>Bacillariophycidae</taxon>
        <taxon>Bacillariales</taxon>
        <taxon>Bacillariaceae</taxon>
        <taxon>Cylindrotheca</taxon>
    </lineage>
</organism>